<dbReference type="EMBL" id="BLLF01000675">
    <property type="protein sequence ID" value="GFH14003.1"/>
    <property type="molecule type" value="Genomic_DNA"/>
</dbReference>
<dbReference type="Proteomes" id="UP000485058">
    <property type="component" value="Unassembled WGS sequence"/>
</dbReference>
<organism evidence="1 2">
    <name type="scientific">Haematococcus lacustris</name>
    <name type="common">Green alga</name>
    <name type="synonym">Haematococcus pluvialis</name>
    <dbReference type="NCBI Taxonomy" id="44745"/>
    <lineage>
        <taxon>Eukaryota</taxon>
        <taxon>Viridiplantae</taxon>
        <taxon>Chlorophyta</taxon>
        <taxon>core chlorophytes</taxon>
        <taxon>Chlorophyceae</taxon>
        <taxon>CS clade</taxon>
        <taxon>Chlamydomonadales</taxon>
        <taxon>Haematococcaceae</taxon>
        <taxon>Haematococcus</taxon>
    </lineage>
</organism>
<reference evidence="1 2" key="1">
    <citation type="submission" date="2020-02" db="EMBL/GenBank/DDBJ databases">
        <title>Draft genome sequence of Haematococcus lacustris strain NIES-144.</title>
        <authorList>
            <person name="Morimoto D."/>
            <person name="Nakagawa S."/>
            <person name="Yoshida T."/>
            <person name="Sawayama S."/>
        </authorList>
    </citation>
    <scope>NUCLEOTIDE SEQUENCE [LARGE SCALE GENOMIC DNA]</scope>
    <source>
        <strain evidence="1 2">NIES-144</strain>
    </source>
</reference>
<gene>
    <name evidence="1" type="ORF">HaLaN_09975</name>
</gene>
<feature type="non-terminal residue" evidence="1">
    <location>
        <position position="1"/>
    </location>
</feature>
<dbReference type="AlphaFoldDB" id="A0A699YV09"/>
<keyword evidence="2" id="KW-1185">Reference proteome</keyword>
<accession>A0A699YV09</accession>
<evidence type="ECO:0000313" key="1">
    <source>
        <dbReference type="EMBL" id="GFH14003.1"/>
    </source>
</evidence>
<sequence length="63" mass="6700">MAETRKQPSQQVAVPSAELLADMDALFKNTDAIVLAAFEAMRLKQDDDSIGSHLLKALGATVG</sequence>
<comment type="caution">
    <text evidence="1">The sequence shown here is derived from an EMBL/GenBank/DDBJ whole genome shotgun (WGS) entry which is preliminary data.</text>
</comment>
<evidence type="ECO:0000313" key="2">
    <source>
        <dbReference type="Proteomes" id="UP000485058"/>
    </source>
</evidence>
<name>A0A699YV09_HAELA</name>
<proteinExistence type="predicted"/>
<feature type="non-terminal residue" evidence="1">
    <location>
        <position position="63"/>
    </location>
</feature>
<protein>
    <submittedName>
        <fullName evidence="1">Uncharacterized protein</fullName>
    </submittedName>
</protein>